<gene>
    <name evidence="7" type="primary">LOC112057182</name>
</gene>
<sequence>MTTLRQNRVCRSLFSQYDPHLLDIYKAEMAYGIERFFLLSYCLACCWPALSFGAKNNLRIVKQWSELEFRFPSDEAKQRALENRYYVPGSSVPIDVDVHHRSGGQMSRIFISNPRFDEGRPVTLGTVDEDGLISGYPDYSWHDNQGHNCNGMTSVFRVAIDRCSRLWVMDAGKIGENQVCPPQLLAFDLNSDRLIYRHVVNASNYIATSLFINPVVDVRGEDPNDCSDTFVYVADVSGFGMLIVDVINDRSWRATHNLMYAYPNRGTFTIDGETFDLMDGILGMALSPYSYGQDRFLYFHALASTVENVVRTSVLRNDSLISNSNVNRYAINAFPEERPNQSAAEAMDSNGILYFGLMEPPGIFCWNSATEYSPRNFHQISINKETLQFASGMKIVKNRKGEEELWIMTCSFQRVMTGSLSSDRVNFRIHAEKLPILLKKSACSMPPSENSIGYHAERISPDIPYYHFRYGAVSYL</sequence>
<evidence type="ECO:0000256" key="5">
    <source>
        <dbReference type="ARBA" id="ARBA00023180"/>
    </source>
</evidence>
<protein>
    <submittedName>
        <fullName evidence="7">Protein yellow isoform X1</fullName>
    </submittedName>
</protein>
<evidence type="ECO:0000313" key="6">
    <source>
        <dbReference type="Proteomes" id="UP001652582"/>
    </source>
</evidence>
<evidence type="ECO:0000256" key="2">
    <source>
        <dbReference type="ARBA" id="ARBA00009127"/>
    </source>
</evidence>
<dbReference type="PANTHER" id="PTHR10009">
    <property type="entry name" value="PROTEIN YELLOW-RELATED"/>
    <property type="match status" value="1"/>
</dbReference>
<comment type="similarity">
    <text evidence="2">Belongs to the major royal jelly protein family.</text>
</comment>
<keyword evidence="6" id="KW-1185">Reference proteome</keyword>
<dbReference type="Gene3D" id="2.120.10.30">
    <property type="entry name" value="TolB, C-terminal domain"/>
    <property type="match status" value="1"/>
</dbReference>
<dbReference type="RefSeq" id="XP_052740138.1">
    <property type="nucleotide sequence ID" value="XM_052884178.1"/>
</dbReference>
<dbReference type="InterPro" id="IPR011042">
    <property type="entry name" value="6-blade_b-propeller_TolB-like"/>
</dbReference>
<keyword evidence="4" id="KW-0732">Signal</keyword>
<dbReference type="PRINTS" id="PR01366">
    <property type="entry name" value="ROYALJELLY"/>
</dbReference>
<dbReference type="InterPro" id="IPR017996">
    <property type="entry name" value="MRJP/yellow-related"/>
</dbReference>
<dbReference type="Pfam" id="PF03022">
    <property type="entry name" value="MRJP"/>
    <property type="match status" value="1"/>
</dbReference>
<evidence type="ECO:0000313" key="7">
    <source>
        <dbReference type="RefSeq" id="XP_052740138.1"/>
    </source>
</evidence>
<evidence type="ECO:0000256" key="3">
    <source>
        <dbReference type="ARBA" id="ARBA00022525"/>
    </source>
</evidence>
<evidence type="ECO:0000256" key="1">
    <source>
        <dbReference type="ARBA" id="ARBA00004613"/>
    </source>
</evidence>
<dbReference type="PANTHER" id="PTHR10009:SF7">
    <property type="entry name" value="GH10609P-RELATED"/>
    <property type="match status" value="1"/>
</dbReference>
<comment type="subcellular location">
    <subcellularLocation>
        <location evidence="1">Secreted</location>
    </subcellularLocation>
</comment>
<proteinExistence type="inferred from homology"/>
<evidence type="ECO:0000256" key="4">
    <source>
        <dbReference type="ARBA" id="ARBA00022729"/>
    </source>
</evidence>
<organism evidence="6 7">
    <name type="scientific">Bicyclus anynana</name>
    <name type="common">Squinting bush brown butterfly</name>
    <dbReference type="NCBI Taxonomy" id="110368"/>
    <lineage>
        <taxon>Eukaryota</taxon>
        <taxon>Metazoa</taxon>
        <taxon>Ecdysozoa</taxon>
        <taxon>Arthropoda</taxon>
        <taxon>Hexapoda</taxon>
        <taxon>Insecta</taxon>
        <taxon>Pterygota</taxon>
        <taxon>Neoptera</taxon>
        <taxon>Endopterygota</taxon>
        <taxon>Lepidoptera</taxon>
        <taxon>Glossata</taxon>
        <taxon>Ditrysia</taxon>
        <taxon>Papilionoidea</taxon>
        <taxon>Nymphalidae</taxon>
        <taxon>Satyrinae</taxon>
        <taxon>Satyrini</taxon>
        <taxon>Mycalesina</taxon>
        <taxon>Bicyclus</taxon>
    </lineage>
</organism>
<dbReference type="Proteomes" id="UP001652582">
    <property type="component" value="Chromosome 11"/>
</dbReference>
<name>A0ABM3LM63_BICAN</name>
<dbReference type="GeneID" id="112057182"/>
<accession>A0ABM3LM63</accession>
<reference evidence="7" key="1">
    <citation type="submission" date="2025-08" db="UniProtKB">
        <authorList>
            <consortium name="RefSeq"/>
        </authorList>
    </citation>
    <scope>IDENTIFICATION</scope>
</reference>
<keyword evidence="5" id="KW-0325">Glycoprotein</keyword>
<keyword evidence="3" id="KW-0964">Secreted</keyword>